<reference evidence="1 2" key="1">
    <citation type="submission" date="2006-06" db="EMBL/GenBank/DDBJ databases">
        <authorList>
            <person name="Moran M.A."/>
            <person name="Ferriera S."/>
            <person name="Johnson J."/>
            <person name="Kravitz S."/>
            <person name="Beeson K."/>
            <person name="Sutton G."/>
            <person name="Rogers Y.-H."/>
            <person name="Friedman R."/>
            <person name="Frazier M."/>
            <person name="Venter J.C."/>
        </authorList>
    </citation>
    <scope>NUCLEOTIDE SEQUENCE [LARGE SCALE GENOMIC DNA]</scope>
    <source>
        <strain evidence="1 2">E-37</strain>
    </source>
</reference>
<sequence length="90" mass="10214">MTFADLPEATPVMMCPEVQADPNAAYTVAAELDRNIAVWCGACRFETARTGRLRDVLDAWPMLARQELPEMGQHYEHTGFGLWFLREGRI</sequence>
<dbReference type="RefSeq" id="WP_005857449.1">
    <property type="nucleotide sequence ID" value="NZ_AAYA01000004.1"/>
</dbReference>
<name>A3K1B7_SAGS3</name>
<comment type="caution">
    <text evidence="1">The sequence shown here is derived from an EMBL/GenBank/DDBJ whole genome shotgun (WGS) entry which is preliminary data.</text>
</comment>
<gene>
    <name evidence="1" type="ORF">SSE37_03685</name>
</gene>
<dbReference type="Proteomes" id="UP000005713">
    <property type="component" value="Unassembled WGS sequence"/>
</dbReference>
<dbReference type="EMBL" id="AAYA01000004">
    <property type="protein sequence ID" value="EBA08713.1"/>
    <property type="molecule type" value="Genomic_DNA"/>
</dbReference>
<dbReference type="OrthoDB" id="9812221at2"/>
<proteinExistence type="predicted"/>
<accession>A3K1B7</accession>
<organism evidence="1 2">
    <name type="scientific">Sagittula stellata (strain ATCC 700073 / DSM 11524 / E-37)</name>
    <dbReference type="NCBI Taxonomy" id="388399"/>
    <lineage>
        <taxon>Bacteria</taxon>
        <taxon>Pseudomonadati</taxon>
        <taxon>Pseudomonadota</taxon>
        <taxon>Alphaproteobacteria</taxon>
        <taxon>Rhodobacterales</taxon>
        <taxon>Roseobacteraceae</taxon>
        <taxon>Sagittula</taxon>
    </lineage>
</organism>
<evidence type="ECO:0000313" key="2">
    <source>
        <dbReference type="Proteomes" id="UP000005713"/>
    </source>
</evidence>
<keyword evidence="2" id="KW-1185">Reference proteome</keyword>
<dbReference type="AlphaFoldDB" id="A3K1B7"/>
<evidence type="ECO:0000313" key="1">
    <source>
        <dbReference type="EMBL" id="EBA08713.1"/>
    </source>
</evidence>
<protein>
    <submittedName>
        <fullName evidence="1">Uncharacterized protein</fullName>
    </submittedName>
</protein>